<dbReference type="PRINTS" id="PR01506">
    <property type="entry name" value="TATBPROTEIN"/>
</dbReference>
<organism evidence="12 13">
    <name type="scientific">Pseudoteredinibacter isoporae</name>
    <dbReference type="NCBI Taxonomy" id="570281"/>
    <lineage>
        <taxon>Bacteria</taxon>
        <taxon>Pseudomonadati</taxon>
        <taxon>Pseudomonadota</taxon>
        <taxon>Gammaproteobacteria</taxon>
        <taxon>Cellvibrionales</taxon>
        <taxon>Cellvibrionaceae</taxon>
        <taxon>Pseudoteredinibacter</taxon>
    </lineage>
</organism>
<dbReference type="PANTHER" id="PTHR33162">
    <property type="entry name" value="SEC-INDEPENDENT PROTEIN TRANSLOCASE PROTEIN TATA, CHLOROPLASTIC"/>
    <property type="match status" value="1"/>
</dbReference>
<evidence type="ECO:0000256" key="2">
    <source>
        <dbReference type="ARBA" id="ARBA00022448"/>
    </source>
</evidence>
<dbReference type="InParanoid" id="A0A7X0JR49"/>
<dbReference type="NCBIfam" id="TIGR01410">
    <property type="entry name" value="tatB"/>
    <property type="match status" value="1"/>
</dbReference>
<evidence type="ECO:0000313" key="13">
    <source>
        <dbReference type="Proteomes" id="UP000528457"/>
    </source>
</evidence>
<dbReference type="GO" id="GO:0043953">
    <property type="term" value="P:protein transport by the Tat complex"/>
    <property type="evidence" value="ECO:0007669"/>
    <property type="project" value="UniProtKB-UniRule"/>
</dbReference>
<comment type="subunit">
    <text evidence="9">The Tat system comprises two distinct complexes: a TatABC complex, containing multiple copies of TatA, TatB and TatC subunits, and a separate TatA complex, containing only TatA subunits. Substrates initially bind to the TatABC complex, which probably triggers association of the separate TatA complex to form the active translocon.</text>
</comment>
<keyword evidence="2 9" id="KW-0813">Transport</keyword>
<evidence type="ECO:0000256" key="8">
    <source>
        <dbReference type="ARBA" id="ARBA00023136"/>
    </source>
</evidence>
<dbReference type="EMBL" id="JACHHT010000001">
    <property type="protein sequence ID" value="MBB6519846.1"/>
    <property type="molecule type" value="Genomic_DNA"/>
</dbReference>
<comment type="function">
    <text evidence="9">Part of the twin-arginine translocation (Tat) system that transports large folded proteins containing a characteristic twin-arginine motif in their signal peptide across membranes. Together with TatC, TatB is part of a receptor directly interacting with Tat signal peptides. TatB may form an oligomeric binding site that transiently accommodates folded Tat precursor proteins before their translocation.</text>
</comment>
<sequence>MFDIGFFELLLIAVVGLVVIGPERLPGTLRKLALYWGRIKRSISDTRQEIEQQIGADDIRRQLHNEEVMQRLERAEAELNKSLDLNETGSPSHQESDANTPSGQTPVSENADDSNSTQPENSKTPS</sequence>
<proteinExistence type="inferred from homology"/>
<name>A0A7X0JR49_9GAMM</name>
<evidence type="ECO:0000256" key="9">
    <source>
        <dbReference type="HAMAP-Rule" id="MF_00237"/>
    </source>
</evidence>
<evidence type="ECO:0000313" key="12">
    <source>
        <dbReference type="EMBL" id="MBB6519846.1"/>
    </source>
</evidence>
<evidence type="ECO:0000256" key="5">
    <source>
        <dbReference type="ARBA" id="ARBA00022927"/>
    </source>
</evidence>
<evidence type="ECO:0000256" key="7">
    <source>
        <dbReference type="ARBA" id="ARBA00023010"/>
    </source>
</evidence>
<comment type="similarity">
    <text evidence="9">Belongs to the TatB family.</text>
</comment>
<keyword evidence="5 9" id="KW-0653">Protein transport</keyword>
<comment type="caution">
    <text evidence="12">The sequence shown here is derived from an EMBL/GenBank/DDBJ whole genome shotgun (WGS) entry which is preliminary data.</text>
</comment>
<dbReference type="Proteomes" id="UP000528457">
    <property type="component" value="Unassembled WGS sequence"/>
</dbReference>
<keyword evidence="3 9" id="KW-1003">Cell membrane</keyword>
<feature type="compositionally biased region" description="Polar residues" evidence="10">
    <location>
        <begin position="83"/>
        <end position="126"/>
    </location>
</feature>
<keyword evidence="8 9" id="KW-0472">Membrane</keyword>
<dbReference type="InterPro" id="IPR018448">
    <property type="entry name" value="TatB"/>
</dbReference>
<dbReference type="InterPro" id="IPR003369">
    <property type="entry name" value="TatA/B/E"/>
</dbReference>
<evidence type="ECO:0000256" key="10">
    <source>
        <dbReference type="SAM" id="MobiDB-lite"/>
    </source>
</evidence>
<dbReference type="RefSeq" id="WP_166852994.1">
    <property type="nucleotide sequence ID" value="NZ_JAAONY010000001.1"/>
</dbReference>
<feature type="transmembrane region" description="Helical" evidence="11">
    <location>
        <begin position="6"/>
        <end position="22"/>
    </location>
</feature>
<feature type="region of interest" description="Disordered" evidence="10">
    <location>
        <begin position="75"/>
        <end position="126"/>
    </location>
</feature>
<dbReference type="HAMAP" id="MF_00237">
    <property type="entry name" value="TatB"/>
    <property type="match status" value="1"/>
</dbReference>
<reference evidence="12 13" key="1">
    <citation type="submission" date="2020-08" db="EMBL/GenBank/DDBJ databases">
        <title>Genomic Encyclopedia of Type Strains, Phase IV (KMG-IV): sequencing the most valuable type-strain genomes for metagenomic binning, comparative biology and taxonomic classification.</title>
        <authorList>
            <person name="Goeker M."/>
        </authorList>
    </citation>
    <scope>NUCLEOTIDE SEQUENCE [LARGE SCALE GENOMIC DNA]</scope>
    <source>
        <strain evidence="12 13">DSM 22368</strain>
    </source>
</reference>
<dbReference type="FunCoup" id="A0A7X0JR49">
    <property type="interactions" value="241"/>
</dbReference>
<evidence type="ECO:0000256" key="6">
    <source>
        <dbReference type="ARBA" id="ARBA00022989"/>
    </source>
</evidence>
<dbReference type="AlphaFoldDB" id="A0A7X0JR49"/>
<dbReference type="GO" id="GO:0008320">
    <property type="term" value="F:protein transmembrane transporter activity"/>
    <property type="evidence" value="ECO:0007669"/>
    <property type="project" value="UniProtKB-UniRule"/>
</dbReference>
<keyword evidence="13" id="KW-1185">Reference proteome</keyword>
<dbReference type="GO" id="GO:0033281">
    <property type="term" value="C:TAT protein transport complex"/>
    <property type="evidence" value="ECO:0007669"/>
    <property type="project" value="UniProtKB-UniRule"/>
</dbReference>
<keyword evidence="7 9" id="KW-0811">Translocation</keyword>
<keyword evidence="6 9" id="KW-1133">Transmembrane helix</keyword>
<evidence type="ECO:0000256" key="1">
    <source>
        <dbReference type="ARBA" id="ARBA00004167"/>
    </source>
</evidence>
<protein>
    <recommendedName>
        <fullName evidence="9">Sec-independent protein translocase protein TatB</fullName>
    </recommendedName>
</protein>
<keyword evidence="4 9" id="KW-0812">Transmembrane</keyword>
<dbReference type="Pfam" id="PF02416">
    <property type="entry name" value="TatA_B_E"/>
    <property type="match status" value="1"/>
</dbReference>
<evidence type="ECO:0000256" key="3">
    <source>
        <dbReference type="ARBA" id="ARBA00022475"/>
    </source>
</evidence>
<dbReference type="Gene3D" id="1.20.5.3310">
    <property type="match status" value="1"/>
</dbReference>
<comment type="subcellular location">
    <subcellularLocation>
        <location evidence="9">Cell membrane</location>
        <topology evidence="9">Single-pass membrane protein</topology>
    </subcellularLocation>
    <subcellularLocation>
        <location evidence="1">Membrane</location>
        <topology evidence="1">Single-pass membrane protein</topology>
    </subcellularLocation>
</comment>
<gene>
    <name evidence="9" type="primary">tatB</name>
    <name evidence="12" type="ORF">HNR48_000124</name>
</gene>
<dbReference type="PANTHER" id="PTHR33162:SF1">
    <property type="entry name" value="SEC-INDEPENDENT PROTEIN TRANSLOCASE PROTEIN TATA, CHLOROPLASTIC"/>
    <property type="match status" value="1"/>
</dbReference>
<evidence type="ECO:0000256" key="4">
    <source>
        <dbReference type="ARBA" id="ARBA00022692"/>
    </source>
</evidence>
<accession>A0A7X0JR49</accession>
<evidence type="ECO:0000256" key="11">
    <source>
        <dbReference type="SAM" id="Phobius"/>
    </source>
</evidence>